<proteinExistence type="predicted"/>
<feature type="compositionally biased region" description="Basic and acidic residues" evidence="1">
    <location>
        <begin position="8"/>
        <end position="22"/>
    </location>
</feature>
<evidence type="ECO:0008006" key="5">
    <source>
        <dbReference type="Google" id="ProtNLM"/>
    </source>
</evidence>
<evidence type="ECO:0000313" key="4">
    <source>
        <dbReference type="Proteomes" id="UP001596417"/>
    </source>
</evidence>
<gene>
    <name evidence="3" type="ORF">ACFQL7_09880</name>
</gene>
<dbReference type="GeneID" id="76199711"/>
<reference evidence="3 4" key="1">
    <citation type="journal article" date="2019" name="Int. J. Syst. Evol. Microbiol.">
        <title>The Global Catalogue of Microorganisms (GCM) 10K type strain sequencing project: providing services to taxonomists for standard genome sequencing and annotation.</title>
        <authorList>
            <consortium name="The Broad Institute Genomics Platform"/>
            <consortium name="The Broad Institute Genome Sequencing Center for Infectious Disease"/>
            <person name="Wu L."/>
            <person name="Ma J."/>
        </authorList>
    </citation>
    <scope>NUCLEOTIDE SEQUENCE [LARGE SCALE GENOMIC DNA]</scope>
    <source>
        <strain evidence="3 4">RDMS1</strain>
    </source>
</reference>
<keyword evidence="2" id="KW-0812">Transmembrane</keyword>
<dbReference type="Pfam" id="PF25932">
    <property type="entry name" value="DUF7977"/>
    <property type="match status" value="1"/>
</dbReference>
<keyword evidence="4" id="KW-1185">Reference proteome</keyword>
<dbReference type="AlphaFoldDB" id="A0ABD5YLL0"/>
<dbReference type="EMBL" id="JBHTAX010000001">
    <property type="protein sequence ID" value="MFC7190130.1"/>
    <property type="molecule type" value="Genomic_DNA"/>
</dbReference>
<dbReference type="Proteomes" id="UP001596417">
    <property type="component" value="Unassembled WGS sequence"/>
</dbReference>
<keyword evidence="2" id="KW-1133">Transmembrane helix</keyword>
<dbReference type="RefSeq" id="WP_264554573.1">
    <property type="nucleotide sequence ID" value="NZ_CP109979.1"/>
</dbReference>
<protein>
    <recommendedName>
        <fullName evidence="5">Cox cluster protein</fullName>
    </recommendedName>
</protein>
<organism evidence="3 4">
    <name type="scientific">Halocatena marina</name>
    <dbReference type="NCBI Taxonomy" id="2934937"/>
    <lineage>
        <taxon>Archaea</taxon>
        <taxon>Methanobacteriati</taxon>
        <taxon>Methanobacteriota</taxon>
        <taxon>Stenosarchaea group</taxon>
        <taxon>Halobacteria</taxon>
        <taxon>Halobacteriales</taxon>
        <taxon>Natronomonadaceae</taxon>
        <taxon>Halocatena</taxon>
    </lineage>
</organism>
<feature type="region of interest" description="Disordered" evidence="1">
    <location>
        <begin position="1"/>
        <end position="46"/>
    </location>
</feature>
<accession>A0ABD5YLL0</accession>
<keyword evidence="2" id="KW-0472">Membrane</keyword>
<sequence length="116" mass="12619">MTNNDDSTYIHDPEAFREHAASETDEAETPRTTKAYLDSGTGPENQEFGRGGWLLVVALFFAFLVIPATILYLPHARPVIASLGLTFRDAYLVLPLVPALVLGSMAVWVAVGGRTE</sequence>
<feature type="transmembrane region" description="Helical" evidence="2">
    <location>
        <begin position="53"/>
        <end position="72"/>
    </location>
</feature>
<evidence type="ECO:0000313" key="3">
    <source>
        <dbReference type="EMBL" id="MFC7190130.1"/>
    </source>
</evidence>
<feature type="transmembrane region" description="Helical" evidence="2">
    <location>
        <begin position="92"/>
        <end position="111"/>
    </location>
</feature>
<evidence type="ECO:0000256" key="2">
    <source>
        <dbReference type="SAM" id="Phobius"/>
    </source>
</evidence>
<evidence type="ECO:0000256" key="1">
    <source>
        <dbReference type="SAM" id="MobiDB-lite"/>
    </source>
</evidence>
<comment type="caution">
    <text evidence="3">The sequence shown here is derived from an EMBL/GenBank/DDBJ whole genome shotgun (WGS) entry which is preliminary data.</text>
</comment>
<name>A0ABD5YLL0_9EURY</name>
<dbReference type="InterPro" id="IPR058283">
    <property type="entry name" value="DUF7977"/>
</dbReference>